<proteinExistence type="predicted"/>
<evidence type="ECO:0000313" key="2">
    <source>
        <dbReference type="Proteomes" id="UP000436006"/>
    </source>
</evidence>
<sequence length="202" mass="22700">MSPIQPIPSTGLSLTESSGRQLLQSSIAEYVSFLRRQPAVCGTPEQHETLIKHVARGHELIKLVASERLKITRQLDKQKHDWMQIEKEMTAPILTAIQPLKDAVDHYNRELLRVREHQQAEAAQQASATPTGDTNWLTPEVSLAAMPKGVQLKWAFEIVDPNQVPNGYWIIDEAAIKEAIASGVREISGVRIYEEAITTYRK</sequence>
<accession>A0A7K1S3M9</accession>
<reference evidence="1 2" key="1">
    <citation type="submission" date="2019-12" db="EMBL/GenBank/DDBJ databases">
        <title>Spirosoma sp. HMF4905 genome sequencing and assembly.</title>
        <authorList>
            <person name="Kang H."/>
            <person name="Cha I."/>
            <person name="Kim H."/>
            <person name="Joh K."/>
        </authorList>
    </citation>
    <scope>NUCLEOTIDE SEQUENCE [LARGE SCALE GENOMIC DNA]</scope>
    <source>
        <strain evidence="1 2">HMF4905</strain>
    </source>
</reference>
<dbReference type="Proteomes" id="UP000436006">
    <property type="component" value="Unassembled WGS sequence"/>
</dbReference>
<organism evidence="1 2">
    <name type="scientific">Spirosoma arboris</name>
    <dbReference type="NCBI Taxonomy" id="2682092"/>
    <lineage>
        <taxon>Bacteria</taxon>
        <taxon>Pseudomonadati</taxon>
        <taxon>Bacteroidota</taxon>
        <taxon>Cytophagia</taxon>
        <taxon>Cytophagales</taxon>
        <taxon>Cytophagaceae</taxon>
        <taxon>Spirosoma</taxon>
    </lineage>
</organism>
<gene>
    <name evidence="1" type="ORF">GO755_00210</name>
</gene>
<protein>
    <submittedName>
        <fullName evidence="1">Uncharacterized protein</fullName>
    </submittedName>
</protein>
<name>A0A7K1S3M9_9BACT</name>
<evidence type="ECO:0000313" key="1">
    <source>
        <dbReference type="EMBL" id="MVM28433.1"/>
    </source>
</evidence>
<keyword evidence="2" id="KW-1185">Reference proteome</keyword>
<comment type="caution">
    <text evidence="1">The sequence shown here is derived from an EMBL/GenBank/DDBJ whole genome shotgun (WGS) entry which is preliminary data.</text>
</comment>
<dbReference type="EMBL" id="WPIN01000001">
    <property type="protein sequence ID" value="MVM28433.1"/>
    <property type="molecule type" value="Genomic_DNA"/>
</dbReference>
<dbReference type="AlphaFoldDB" id="A0A7K1S3M9"/>
<dbReference type="RefSeq" id="WP_157582556.1">
    <property type="nucleotide sequence ID" value="NZ_WPIN01000001.1"/>
</dbReference>